<dbReference type="PATRIC" id="fig|1603606.3.peg.3591"/>
<protein>
    <submittedName>
        <fullName evidence="1">Uncharacterized protein</fullName>
    </submittedName>
</protein>
<proteinExistence type="predicted"/>
<reference evidence="1 2" key="1">
    <citation type="submission" date="2015-07" db="EMBL/GenBank/DDBJ databases">
        <title>Isolation and Genomic Characterization of a Novel Halophilic Metal-Reducing Deltaproteobacterium from the Deep Subsurface.</title>
        <authorList>
            <person name="Badalamenti J.P."/>
            <person name="Summers Z.M."/>
            <person name="Gralnick J.A."/>
            <person name="Bond D.R."/>
        </authorList>
    </citation>
    <scope>NUCLEOTIDE SEQUENCE [LARGE SCALE GENOMIC DNA]</scope>
    <source>
        <strain evidence="1 2">WTL</strain>
    </source>
</reference>
<organism evidence="1 2">
    <name type="scientific">Desulfuromonas soudanensis</name>
    <dbReference type="NCBI Taxonomy" id="1603606"/>
    <lineage>
        <taxon>Bacteria</taxon>
        <taxon>Pseudomonadati</taxon>
        <taxon>Thermodesulfobacteriota</taxon>
        <taxon>Desulfuromonadia</taxon>
        <taxon>Desulfuromonadales</taxon>
        <taxon>Desulfuromonadaceae</taxon>
        <taxon>Desulfuromonas</taxon>
    </lineage>
</organism>
<keyword evidence="2" id="KW-1185">Reference proteome</keyword>
<dbReference type="EMBL" id="CP010802">
    <property type="protein sequence ID" value="ALC18059.1"/>
    <property type="molecule type" value="Genomic_DNA"/>
</dbReference>
<name>A0A0M3QGI8_9BACT</name>
<dbReference type="AlphaFoldDB" id="A0A0M3QGI8"/>
<accession>A0A0M3QGI8</accession>
<dbReference type="RefSeq" id="WP_157671900.1">
    <property type="nucleotide sequence ID" value="NZ_CP010802.1"/>
</dbReference>
<gene>
    <name evidence="1" type="ORF">DSOUD_3339</name>
</gene>
<evidence type="ECO:0000313" key="1">
    <source>
        <dbReference type="EMBL" id="ALC18059.1"/>
    </source>
</evidence>
<evidence type="ECO:0000313" key="2">
    <source>
        <dbReference type="Proteomes" id="UP000057158"/>
    </source>
</evidence>
<dbReference type="KEGG" id="des:DSOUD_3339"/>
<dbReference type="Proteomes" id="UP000057158">
    <property type="component" value="Chromosome"/>
</dbReference>
<sequence length="287" mass="33112">MGIYDSKDTIDKIEFLTYLDFNVLKKLLPIEKMKTECIQILLLPAGGKARLWGYKSKIIITVPTKKCFELLTLSGLEKEDYVISYIEAAMDVYKESKHEAMFESYKLQNLIRKKYTPKNIILDYRGSDNSTKFATEHGKFSEQTGYYGSNSLIFVVYARISKINAQPCIHSEFKIRGGKNIKKRLGIETFNDCYFLDIKQEYNNLMALYIVFEEIDTQKLGKWILGWGRKKNFTRRQNISIDIAAITMMNSAKVEGIRTAAQLAGWFKNEKKELIPKSGRSLIGIKK</sequence>